<name>A0ABM5NAZ8_9BURK</name>
<dbReference type="InterPro" id="IPR018643">
    <property type="entry name" value="DUF2069_membrane"/>
</dbReference>
<dbReference type="RefSeq" id="WP_014840392.1">
    <property type="nucleotide sequence ID" value="NC_018108.1"/>
</dbReference>
<feature type="transmembrane region" description="Helical" evidence="1">
    <location>
        <begin position="33"/>
        <end position="53"/>
    </location>
</feature>
<accession>A0ABM5NAZ8</accession>
<evidence type="ECO:0000256" key="1">
    <source>
        <dbReference type="SAM" id="Phobius"/>
    </source>
</evidence>
<dbReference type="EMBL" id="CP003264">
    <property type="protein sequence ID" value="AFN35952.1"/>
    <property type="molecule type" value="Genomic_DNA"/>
</dbReference>
<dbReference type="Proteomes" id="UP000003121">
    <property type="component" value="Chromosome"/>
</dbReference>
<keyword evidence="1" id="KW-0472">Membrane</keyword>
<organism evidence="2 3">
    <name type="scientific">Taylorella equigenitalis ATCC 35865</name>
    <dbReference type="NCBI Taxonomy" id="743973"/>
    <lineage>
        <taxon>Bacteria</taxon>
        <taxon>Pseudomonadati</taxon>
        <taxon>Pseudomonadota</taxon>
        <taxon>Betaproteobacteria</taxon>
        <taxon>Burkholderiales</taxon>
        <taxon>Alcaligenaceae</taxon>
        <taxon>Taylorella</taxon>
    </lineage>
</organism>
<keyword evidence="1" id="KW-1133">Transmembrane helix</keyword>
<protein>
    <submittedName>
        <fullName evidence="2">Membrane protein</fullName>
    </submittedName>
</protein>
<feature type="transmembrane region" description="Helical" evidence="1">
    <location>
        <begin position="91"/>
        <end position="111"/>
    </location>
</feature>
<reference evidence="2 3" key="1">
    <citation type="journal article" date="2012" name="Vet. Microbiol.">
        <title>Comparative genomic analyses of the Taylorellae.</title>
        <authorList>
            <person name="Hauser H."/>
            <person name="Richter D.C."/>
            <person name="van Tonder A."/>
            <person name="Clark L."/>
            <person name="Preston A."/>
        </authorList>
    </citation>
    <scope>NUCLEOTIDE SEQUENCE [LARGE SCALE GENOMIC DNA]</scope>
    <source>
        <strain evidence="2 3">ATCC 35865</strain>
    </source>
</reference>
<dbReference type="GeneID" id="79939079"/>
<evidence type="ECO:0000313" key="3">
    <source>
        <dbReference type="Proteomes" id="UP000003121"/>
    </source>
</evidence>
<gene>
    <name evidence="2" type="ORF">KUI_0879</name>
</gene>
<keyword evidence="3" id="KW-1185">Reference proteome</keyword>
<dbReference type="Pfam" id="PF09842">
    <property type="entry name" value="DUF2069"/>
    <property type="match status" value="1"/>
</dbReference>
<evidence type="ECO:0000313" key="2">
    <source>
        <dbReference type="EMBL" id="AFN35952.1"/>
    </source>
</evidence>
<feature type="transmembrane region" description="Helical" evidence="1">
    <location>
        <begin position="60"/>
        <end position="79"/>
    </location>
</feature>
<feature type="transmembrane region" description="Helical" evidence="1">
    <location>
        <begin position="7"/>
        <end position="27"/>
    </location>
</feature>
<keyword evidence="1" id="KW-0812">Transmembrane</keyword>
<proteinExistence type="predicted"/>
<sequence length="135" mass="15709">MEKSQNNFIKLVLFLLLLTLIIFNVFWELWLDPLVPGGSLYVLKVMPLFFLLYGTYKGDIYLLQWLSLVILFYVMEGIVRMMSDTTSISNILGLVEFVLSTGIFICSLAYLRPAKLAYKAKKKNHRESNEKDFIR</sequence>